<reference evidence="2" key="1">
    <citation type="journal article" date="2022" name="bioRxiv">
        <title>Sequencing and chromosome-scale assembly of the giantPleurodeles waltlgenome.</title>
        <authorList>
            <person name="Brown T."/>
            <person name="Elewa A."/>
            <person name="Iarovenko S."/>
            <person name="Subramanian E."/>
            <person name="Araus A.J."/>
            <person name="Petzold A."/>
            <person name="Susuki M."/>
            <person name="Suzuki K.-i.T."/>
            <person name="Hayashi T."/>
            <person name="Toyoda A."/>
            <person name="Oliveira C."/>
            <person name="Osipova E."/>
            <person name="Leigh N.D."/>
            <person name="Simon A."/>
            <person name="Yun M.H."/>
        </authorList>
    </citation>
    <scope>NUCLEOTIDE SEQUENCE</scope>
    <source>
        <strain evidence="2">20211129_DDA</strain>
        <tissue evidence="2">Liver</tissue>
    </source>
</reference>
<name>A0AAV7NEL3_PLEWA</name>
<comment type="caution">
    <text evidence="2">The sequence shown here is derived from an EMBL/GenBank/DDBJ whole genome shotgun (WGS) entry which is preliminary data.</text>
</comment>
<proteinExistence type="predicted"/>
<protein>
    <submittedName>
        <fullName evidence="2">Uncharacterized protein</fullName>
    </submittedName>
</protein>
<organism evidence="2 3">
    <name type="scientific">Pleurodeles waltl</name>
    <name type="common">Iberian ribbed newt</name>
    <dbReference type="NCBI Taxonomy" id="8319"/>
    <lineage>
        <taxon>Eukaryota</taxon>
        <taxon>Metazoa</taxon>
        <taxon>Chordata</taxon>
        <taxon>Craniata</taxon>
        <taxon>Vertebrata</taxon>
        <taxon>Euteleostomi</taxon>
        <taxon>Amphibia</taxon>
        <taxon>Batrachia</taxon>
        <taxon>Caudata</taxon>
        <taxon>Salamandroidea</taxon>
        <taxon>Salamandridae</taxon>
        <taxon>Pleurodelinae</taxon>
        <taxon>Pleurodeles</taxon>
    </lineage>
</organism>
<evidence type="ECO:0000256" key="1">
    <source>
        <dbReference type="SAM" id="MobiDB-lite"/>
    </source>
</evidence>
<dbReference type="EMBL" id="JANPWB010000013">
    <property type="protein sequence ID" value="KAJ1111643.1"/>
    <property type="molecule type" value="Genomic_DNA"/>
</dbReference>
<evidence type="ECO:0000313" key="3">
    <source>
        <dbReference type="Proteomes" id="UP001066276"/>
    </source>
</evidence>
<gene>
    <name evidence="2" type="ORF">NDU88_008960</name>
</gene>
<dbReference type="Proteomes" id="UP001066276">
    <property type="component" value="Chromosome 9"/>
</dbReference>
<accession>A0AAV7NEL3</accession>
<feature type="region of interest" description="Disordered" evidence="1">
    <location>
        <begin position="29"/>
        <end position="150"/>
    </location>
</feature>
<keyword evidence="3" id="KW-1185">Reference proteome</keyword>
<evidence type="ECO:0000313" key="2">
    <source>
        <dbReference type="EMBL" id="KAJ1111643.1"/>
    </source>
</evidence>
<feature type="compositionally biased region" description="Basic and acidic residues" evidence="1">
    <location>
        <begin position="96"/>
        <end position="106"/>
    </location>
</feature>
<feature type="compositionally biased region" description="Basic and acidic residues" evidence="1">
    <location>
        <begin position="57"/>
        <end position="88"/>
    </location>
</feature>
<sequence>MTAQGIGLDLPYAWGTTQDAARELQAIRQDGCRTPGEETEIPGRRQEEKRRRKRTRKREEKEGTHSVVTKEETQDGEPKEHRTEDGRCRTPRRKLHRDDREGERSMQKPATFQEERGPTKYVNRTGEGDVISSGEGKEVHGNGENSFGTA</sequence>
<dbReference type="AlphaFoldDB" id="A0AAV7NEL3"/>